<reference evidence="2 3" key="1">
    <citation type="submission" date="2023-11" db="EMBL/GenBank/DDBJ databases">
        <title>Peredibacter starrii A3.12.</title>
        <authorList>
            <person name="Mitchell R.J."/>
        </authorList>
    </citation>
    <scope>NUCLEOTIDE SEQUENCE [LARGE SCALE GENOMIC DNA]</scope>
    <source>
        <strain evidence="2 3">A3.12</strain>
    </source>
</reference>
<name>A0AAX4HN17_9BACT</name>
<sequence length="459" mass="51366">MKKFISSLAVLALTAPAFAQDTKALESRIEALELSRDLNWVKLGGSLETRYDYIDYERNKGYSLNGAAVNKGGRNDSYYRMWANVNMEAKPSDRLTFFGRLSMAKYFSVLGSNGQPTTDFADLGDGQNMNRSFLFMERAFVNYSIDKNWTFTMGRLPTIDGPNKHIALNQQIMGNYPTLAYSAILDGFALTYATQPTTDSVLRTKLIYTPLQNVNYAGTGSSNLKDGNGDSIRTSSDFVSLLVEYEKYNASWFKKNMTIFQALRGEQTPFYQPPFDDGNPVTETTGSDLYVSVNRFVLYTDFEKIAGTNFDLAAQVMYSIVNSRGSLVNNPNSPSTTIGWGTDKRSDDQTGYASVITARYQLDLPSLNRPKIGAEWFHSSEDAYVYDAANVNPINMYGSQDADVYHVFYNHTFDGGLALNTGYMYRKQNSVRGFSNVLGKNQDADNKDQNVYVSLLATF</sequence>
<proteinExistence type="predicted"/>
<dbReference type="AlphaFoldDB" id="A0AAX4HN17"/>
<dbReference type="Proteomes" id="UP001324634">
    <property type="component" value="Chromosome"/>
</dbReference>
<keyword evidence="1" id="KW-0732">Signal</keyword>
<protein>
    <submittedName>
        <fullName evidence="2">DUF3373 family protein</fullName>
    </submittedName>
</protein>
<feature type="chain" id="PRO_5044016476" evidence="1">
    <location>
        <begin position="20"/>
        <end position="459"/>
    </location>
</feature>
<dbReference type="KEGG" id="psti:SOO65_16440"/>
<dbReference type="Pfam" id="PF11853">
    <property type="entry name" value="DUF3373"/>
    <property type="match status" value="1"/>
</dbReference>
<dbReference type="EMBL" id="CP139487">
    <property type="protein sequence ID" value="WPU64284.1"/>
    <property type="molecule type" value="Genomic_DNA"/>
</dbReference>
<organism evidence="2 3">
    <name type="scientific">Peredibacter starrii</name>
    <dbReference type="NCBI Taxonomy" id="28202"/>
    <lineage>
        <taxon>Bacteria</taxon>
        <taxon>Pseudomonadati</taxon>
        <taxon>Bdellovibrionota</taxon>
        <taxon>Bacteriovoracia</taxon>
        <taxon>Bacteriovoracales</taxon>
        <taxon>Bacteriovoracaceae</taxon>
        <taxon>Peredibacter</taxon>
    </lineage>
</organism>
<evidence type="ECO:0000256" key="1">
    <source>
        <dbReference type="SAM" id="SignalP"/>
    </source>
</evidence>
<dbReference type="InterPro" id="IPR021803">
    <property type="entry name" value="DUF3373"/>
</dbReference>
<evidence type="ECO:0000313" key="2">
    <source>
        <dbReference type="EMBL" id="WPU64284.1"/>
    </source>
</evidence>
<gene>
    <name evidence="2" type="ORF">SOO65_16440</name>
</gene>
<dbReference type="RefSeq" id="WP_321392799.1">
    <property type="nucleotide sequence ID" value="NZ_CP139487.1"/>
</dbReference>
<feature type="signal peptide" evidence="1">
    <location>
        <begin position="1"/>
        <end position="19"/>
    </location>
</feature>
<accession>A0AAX4HN17</accession>
<keyword evidence="3" id="KW-1185">Reference proteome</keyword>
<evidence type="ECO:0000313" key="3">
    <source>
        <dbReference type="Proteomes" id="UP001324634"/>
    </source>
</evidence>